<dbReference type="InterPro" id="IPR025110">
    <property type="entry name" value="AMP-bd_C"/>
</dbReference>
<dbReference type="InterPro" id="IPR042099">
    <property type="entry name" value="ANL_N_sf"/>
</dbReference>
<name>A0A9W9SMH7_9EURO</name>
<feature type="domain" description="AMP-dependent synthetase/ligase" evidence="3">
    <location>
        <begin position="17"/>
        <end position="381"/>
    </location>
</feature>
<keyword evidence="2" id="KW-0436">Ligase</keyword>
<reference evidence="5" key="2">
    <citation type="journal article" date="2023" name="IMA Fungus">
        <title>Comparative genomic study of the Penicillium genus elucidates a diverse pangenome and 15 lateral gene transfer events.</title>
        <authorList>
            <person name="Petersen C."/>
            <person name="Sorensen T."/>
            <person name="Nielsen M.R."/>
            <person name="Sondergaard T.E."/>
            <person name="Sorensen J.L."/>
            <person name="Fitzpatrick D.A."/>
            <person name="Frisvad J.C."/>
            <person name="Nielsen K.L."/>
        </authorList>
    </citation>
    <scope>NUCLEOTIDE SEQUENCE</scope>
    <source>
        <strain evidence="5">IBT 29864</strain>
    </source>
</reference>
<dbReference type="PANTHER" id="PTHR24096">
    <property type="entry name" value="LONG-CHAIN-FATTY-ACID--COA LIGASE"/>
    <property type="match status" value="1"/>
</dbReference>
<dbReference type="GO" id="GO:0016405">
    <property type="term" value="F:CoA-ligase activity"/>
    <property type="evidence" value="ECO:0007669"/>
    <property type="project" value="TreeGrafter"/>
</dbReference>
<dbReference type="EMBL" id="JAPZBS010000002">
    <property type="protein sequence ID" value="KAJ5381140.1"/>
    <property type="molecule type" value="Genomic_DNA"/>
</dbReference>
<dbReference type="PANTHER" id="PTHR24096:SF149">
    <property type="entry name" value="AMP-BINDING DOMAIN-CONTAINING PROTEIN-RELATED"/>
    <property type="match status" value="1"/>
</dbReference>
<dbReference type="Proteomes" id="UP001147782">
    <property type="component" value="Unassembled WGS sequence"/>
</dbReference>
<dbReference type="InterPro" id="IPR045851">
    <property type="entry name" value="AMP-bd_C_sf"/>
</dbReference>
<dbReference type="GeneID" id="81435676"/>
<evidence type="ECO:0000256" key="1">
    <source>
        <dbReference type="ARBA" id="ARBA00006432"/>
    </source>
</evidence>
<dbReference type="Pfam" id="PF13193">
    <property type="entry name" value="AMP-binding_C"/>
    <property type="match status" value="1"/>
</dbReference>
<dbReference type="PROSITE" id="PS00455">
    <property type="entry name" value="AMP_BINDING"/>
    <property type="match status" value="1"/>
</dbReference>
<reference evidence="5" key="1">
    <citation type="submission" date="2022-11" db="EMBL/GenBank/DDBJ databases">
        <authorList>
            <person name="Petersen C."/>
        </authorList>
    </citation>
    <scope>NUCLEOTIDE SEQUENCE</scope>
    <source>
        <strain evidence="5">IBT 29864</strain>
    </source>
</reference>
<evidence type="ECO:0000259" key="4">
    <source>
        <dbReference type="Pfam" id="PF13193"/>
    </source>
</evidence>
<dbReference type="Gene3D" id="3.40.50.12780">
    <property type="entry name" value="N-terminal domain of ligase-like"/>
    <property type="match status" value="1"/>
</dbReference>
<dbReference type="SUPFAM" id="SSF56801">
    <property type="entry name" value="Acetyl-CoA synthetase-like"/>
    <property type="match status" value="1"/>
</dbReference>
<comment type="similarity">
    <text evidence="1">Belongs to the ATP-dependent AMP-binding enzyme family.</text>
</comment>
<dbReference type="InterPro" id="IPR000873">
    <property type="entry name" value="AMP-dep_synth/lig_dom"/>
</dbReference>
<dbReference type="InterPro" id="IPR020845">
    <property type="entry name" value="AMP-binding_CS"/>
</dbReference>
<dbReference type="RefSeq" id="XP_056558711.1">
    <property type="nucleotide sequence ID" value="XM_056696499.1"/>
</dbReference>
<organism evidence="5 6">
    <name type="scientific">Penicillium cataractarum</name>
    <dbReference type="NCBI Taxonomy" id="2100454"/>
    <lineage>
        <taxon>Eukaryota</taxon>
        <taxon>Fungi</taxon>
        <taxon>Dikarya</taxon>
        <taxon>Ascomycota</taxon>
        <taxon>Pezizomycotina</taxon>
        <taxon>Eurotiomycetes</taxon>
        <taxon>Eurotiomycetidae</taxon>
        <taxon>Eurotiales</taxon>
        <taxon>Aspergillaceae</taxon>
        <taxon>Penicillium</taxon>
    </lineage>
</organism>
<keyword evidence="6" id="KW-1185">Reference proteome</keyword>
<accession>A0A9W9SMH7</accession>
<dbReference type="OrthoDB" id="1898221at2759"/>
<dbReference type="FunFam" id="3.30.300.30:FF:000007">
    <property type="entry name" value="4-coumarate--CoA ligase 2"/>
    <property type="match status" value="1"/>
</dbReference>
<gene>
    <name evidence="5" type="ORF">N7496_003568</name>
</gene>
<dbReference type="AlphaFoldDB" id="A0A9W9SMH7"/>
<evidence type="ECO:0000313" key="6">
    <source>
        <dbReference type="Proteomes" id="UP001147782"/>
    </source>
</evidence>
<comment type="caution">
    <text evidence="5">The sequence shown here is derived from an EMBL/GenBank/DDBJ whole genome shotgun (WGS) entry which is preliminary data.</text>
</comment>
<sequence length="538" mass="59773">MQHGVENTHLEKIIYEEAITGKTVTYGLFHRQIRQTAYNLRQAISLRPGDVVSISASSCIDYILTAHAVWWAGGVVSAINNSLHVDEIVHALDLIKPRYFIVDSTLYGKIPAITKASHHARSQNEMAIFTIGSEASTNWPPLPIVNLPSKEKGLELHNPIRANTFDARKTCAAILLSSGTTGASKAVMLSHHNLVAACFQLRSDNPQNWRGSQREIFFPPLSHVYALYVCFTMNLWLGSYVCLMPRFDLELYCRLMQDRSATLARIVPAVARMLGESPVVGKYQYPKLEYFSCSAAPLHEETAAKLRKAFPRAALCQTYGCTELSGPCVQSGVRDKEMPLSASGTVIANCEIRFVDLDGKDVGARGPGEILCRAPNAMMGYKDNPEETAKTISEHGWLHTGDLGYLDEQGYLYIYDRLKEMIKYKGFQVAPSELENIIIQHPSVHEAAVVGIWSSKEDTEIPRAFVSLKPDHGRRTADIQEEIATFVSTKVSNYKRLRGGVVIIDALPRNPTGKLLKKKLKEYDVKAQHAGDKLASKL</sequence>
<feature type="domain" description="AMP-binding enzyme C-terminal" evidence="4">
    <location>
        <begin position="433"/>
        <end position="514"/>
    </location>
</feature>
<protein>
    <submittedName>
        <fullName evidence="5">Uncharacterized protein</fullName>
    </submittedName>
</protein>
<evidence type="ECO:0000256" key="2">
    <source>
        <dbReference type="ARBA" id="ARBA00022598"/>
    </source>
</evidence>
<evidence type="ECO:0000313" key="5">
    <source>
        <dbReference type="EMBL" id="KAJ5381140.1"/>
    </source>
</evidence>
<dbReference type="Gene3D" id="3.30.300.30">
    <property type="match status" value="1"/>
</dbReference>
<evidence type="ECO:0000259" key="3">
    <source>
        <dbReference type="Pfam" id="PF00501"/>
    </source>
</evidence>
<dbReference type="Pfam" id="PF00501">
    <property type="entry name" value="AMP-binding"/>
    <property type="match status" value="1"/>
</dbReference>
<proteinExistence type="inferred from homology"/>